<gene>
    <name evidence="1" type="ORF">CINC_LOCUS5704</name>
</gene>
<accession>A0A9N8KPJ7</accession>
<name>A0A9N8KPJ7_CHRIL</name>
<organism evidence="1 2">
    <name type="scientific">Chrysodeixis includens</name>
    <name type="common">Soybean looper</name>
    <name type="synonym">Pseudoplusia includens</name>
    <dbReference type="NCBI Taxonomy" id="689277"/>
    <lineage>
        <taxon>Eukaryota</taxon>
        <taxon>Metazoa</taxon>
        <taxon>Ecdysozoa</taxon>
        <taxon>Arthropoda</taxon>
        <taxon>Hexapoda</taxon>
        <taxon>Insecta</taxon>
        <taxon>Pterygota</taxon>
        <taxon>Neoptera</taxon>
        <taxon>Endopterygota</taxon>
        <taxon>Lepidoptera</taxon>
        <taxon>Glossata</taxon>
        <taxon>Ditrysia</taxon>
        <taxon>Noctuoidea</taxon>
        <taxon>Noctuidae</taxon>
        <taxon>Plusiinae</taxon>
        <taxon>Chrysodeixis</taxon>
    </lineage>
</organism>
<evidence type="ECO:0000313" key="1">
    <source>
        <dbReference type="EMBL" id="CAD0194854.1"/>
    </source>
</evidence>
<dbReference type="EMBL" id="LR824005">
    <property type="protein sequence ID" value="CAD0194854.1"/>
    <property type="molecule type" value="Genomic_DNA"/>
</dbReference>
<protein>
    <submittedName>
        <fullName evidence="1">Uncharacterized protein</fullName>
    </submittedName>
</protein>
<reference evidence="1" key="1">
    <citation type="submission" date="2021-12" db="EMBL/GenBank/DDBJ databases">
        <authorList>
            <person name="King R."/>
        </authorList>
    </citation>
    <scope>NUCLEOTIDE SEQUENCE</scope>
</reference>
<sequence length="125" mass="13518">MLHQGKNTARRLFPVSAPRACLTTGSRLVDVERGLRGLQRARFNVRKEACVECAALGDADGWAASGGEWRRQDSPAVVGNSVFVVDTGHATFGRQFELNDDGDDSSTGVVDSGSSVYYNDARRRA</sequence>
<evidence type="ECO:0000313" key="2">
    <source>
        <dbReference type="Proteomes" id="UP001154114"/>
    </source>
</evidence>
<keyword evidence="2" id="KW-1185">Reference proteome</keyword>
<dbReference type="AlphaFoldDB" id="A0A9N8KPJ7"/>
<proteinExistence type="predicted"/>
<dbReference type="Proteomes" id="UP001154114">
    <property type="component" value="Chromosome 2"/>
</dbReference>